<keyword evidence="7" id="KW-0067">ATP-binding</keyword>
<proteinExistence type="inferred from homology"/>
<feature type="region of interest" description="Disordered" evidence="12">
    <location>
        <begin position="1531"/>
        <end position="1550"/>
    </location>
</feature>
<dbReference type="Pfam" id="PF00270">
    <property type="entry name" value="DEAD"/>
    <property type="match status" value="1"/>
</dbReference>
<evidence type="ECO:0000313" key="17">
    <source>
        <dbReference type="Proteomes" id="UP000434276"/>
    </source>
</evidence>
<dbReference type="PROSITE" id="PS50158">
    <property type="entry name" value="ZF_CCHC"/>
    <property type="match status" value="1"/>
</dbReference>
<keyword evidence="11" id="KW-0479">Metal-binding</keyword>
<dbReference type="CDD" id="cd18033">
    <property type="entry name" value="DEXDc_FANCM"/>
    <property type="match status" value="1"/>
</dbReference>
<evidence type="ECO:0000256" key="10">
    <source>
        <dbReference type="ARBA" id="ARBA00023242"/>
    </source>
</evidence>
<keyword evidence="10" id="KW-0539">Nucleus</keyword>
<evidence type="ECO:0000256" key="7">
    <source>
        <dbReference type="ARBA" id="ARBA00022840"/>
    </source>
</evidence>
<keyword evidence="11" id="KW-0862">Zinc</keyword>
<sequence>MGSRVPIETIEEDGEFDWEAAVKEIDLACLKTTNASSSSSSHFTPLANPPITANLTKPPAKRQSTLDKFIGRTEHKPENHQVVSECGVNDNDNSPLVGIDPEAAKTWIYPVNGSVPLRDYQFAIAKTALFSNTLVALPTGLGKTLIAAVVMYNYFRWFPQGKIVFAAPSRPLVMQQIEACHNIVGIPQEWTIDLTGQTCPSKRAFLWKSKRVFFVTPQVLEKDIQSGTCLTNYLVCLVIDEAHRALGNYSYCVVVRELMAVPIQLRILALTATPGSKTQAIQGIIDNLQISTLEYRNESDHDVCPYVHDRKLEVIEVPLGQDADDVSKRLFHVIRPYAVRLKNFGVNLNRDIQTLSPHEVLMARDKFRQAPLPGLPHVNHGDVESCFAALITLYHIRKLLSSHGIRPAYEMLEEKLKEGPFARLMSKNEDIRMTKLLMQQRLSHGAPSPKLSKMLEILVDHFKVKDPKTSRVIIFSNFRGSVRDIMNALSNIGDMVKATEFIGQSSGKTLKGQSQKIQQAVLEKFRAGGFNVIVATSIGEEGLDIMEVDLVLCFDANVSPLRMIQRMGRTGRKNNGRPLLVLACEGSEKNSYMRKQASGRAIKKHMRNGGTNSFNFHPSPRMIPHVYKPEVQHVEFSIKQFVPRGKKLQEEYATETPAFQKKLTPAETHMLAKYYNNPDEEKLRVSLIAFPHFQTLPSKVHKVMHSRQTGMLIDAMQHLQEPTFSEQSKSFFTEFRAPLGEREELDTGLRVTNDPKDLHSVRDLEVNTSQRKAKQVESPTSTLETTEKDYEESSPTHRYLFSSECASVDTLGNVFVMPVPLLFFPNVLESDNTPLPKTEKQHSCRNTSHIDLVPVDTSEKHRQDNISCKLKERFSPDGASETLETHSLVKRNSTRVGEDDVANSVGEIVLSSDEDDCEGLELSPRLTNFIKSGVVPESPVYDQGEANREDLEFPQLSSPMRFSNELAGESSFPERKVQHKCNDYNIVSTTTELRTPQKEVGLANGTECLAVSPIPEDWRTPLANLTNTNSSARKDWRVSSGEKLETLRQPRKLKRLRRLGDCSSAVKENNPGITEADHIRSRSRGKKHIRGKKKMIMDDDVQVFIDEEAEVSSGAEMSADENEDVTGDSFEDSFIDDGTMPTANTQAESGKVDMMAVYRRSLLSQSPLPARFRDLAASSLSPYSAGPLTRINESRSDSDKSLSSLRTPKTTNSESNQDAMMIGNLSVVQISSDSRKRKFSLCNSANAPVINLESKFAAHAQATEKESHEGVRSNAGALEYNDDDDDDAFFATLDFDAMEAQATLLLSKQRSEAKEKEDATVIPNPGMQRSDGMEKDAPSFDLVLKAVHMVKSRLMPQFVEPFNLKDALVEQDQLSPLTDEEESDPAKKNKWIEDEQARINRDEKAMDMIFINVGDKILRNIENSKTTAEAWATLDRLYLVKSLPNQVYLQLKVYNYMMQDSKTLEENVDEFLKMISDLSNLQIQETPKYGREGIKLDDVISAAKSNELELRDISGGSRPVREGVYVRGKTQARGSGNYQSGKGEGNESKSTEGKKVCWICGKEGHFKRQCYKWLEKNKGSGAGETLLVKDDAQDLVGLVASEVNLGEHKGNHGEWIMDTGCSFHMTPRKEYLIDFEEAKSGKVRMTNNSFLEVKGIGKVKFTNQDGTSIILHGVRYIPEM</sequence>
<dbReference type="SUPFAM" id="SSF52540">
    <property type="entry name" value="P-loop containing nucleoside triphosphate hydrolases"/>
    <property type="match status" value="1"/>
</dbReference>
<evidence type="ECO:0000256" key="2">
    <source>
        <dbReference type="ARBA" id="ARBA00009889"/>
    </source>
</evidence>
<dbReference type="GO" id="GO:0016787">
    <property type="term" value="F:hydrolase activity"/>
    <property type="evidence" value="ECO:0007669"/>
    <property type="project" value="UniProtKB-KW"/>
</dbReference>
<feature type="region of interest" description="Disordered" evidence="12">
    <location>
        <begin position="1183"/>
        <end position="1218"/>
    </location>
</feature>
<keyword evidence="3" id="KW-0547">Nucleotide-binding</keyword>
<feature type="region of interest" description="Disordered" evidence="12">
    <location>
        <begin position="766"/>
        <end position="791"/>
    </location>
</feature>
<protein>
    <submittedName>
        <fullName evidence="16">Uncharacterized protein</fullName>
    </submittedName>
</protein>
<dbReference type="ExpressionAtlas" id="A0A5S9WNU0">
    <property type="expression patterns" value="baseline and differential"/>
</dbReference>
<dbReference type="GO" id="GO:0008270">
    <property type="term" value="F:zinc ion binding"/>
    <property type="evidence" value="ECO:0007669"/>
    <property type="project" value="UniProtKB-KW"/>
</dbReference>
<dbReference type="InterPro" id="IPR001650">
    <property type="entry name" value="Helicase_C-like"/>
</dbReference>
<feature type="compositionally biased region" description="Basic and acidic residues" evidence="12">
    <location>
        <begin position="1309"/>
        <end position="1319"/>
    </location>
</feature>
<evidence type="ECO:0000256" key="6">
    <source>
        <dbReference type="ARBA" id="ARBA00022806"/>
    </source>
</evidence>
<dbReference type="GO" id="GO:0006281">
    <property type="term" value="P:DNA repair"/>
    <property type="evidence" value="ECO:0007669"/>
    <property type="project" value="UniProtKB-KW"/>
</dbReference>
<dbReference type="GO" id="GO:0003677">
    <property type="term" value="F:DNA binding"/>
    <property type="evidence" value="ECO:0007669"/>
    <property type="project" value="UniProtKB-KW"/>
</dbReference>
<dbReference type="InterPro" id="IPR014001">
    <property type="entry name" value="Helicase_ATP-bd"/>
</dbReference>
<gene>
    <name evidence="16" type="ORF">C24_LOCUS3453</name>
</gene>
<dbReference type="FunFam" id="3.40.50.300:FF:000861">
    <property type="entry name" value="Fanconi anemia, complementation group M"/>
    <property type="match status" value="1"/>
</dbReference>
<evidence type="ECO:0000259" key="14">
    <source>
        <dbReference type="PROSITE" id="PS51192"/>
    </source>
</evidence>
<dbReference type="SMART" id="SM00490">
    <property type="entry name" value="HELICc"/>
    <property type="match status" value="1"/>
</dbReference>
<comment type="similarity">
    <text evidence="2">Belongs to the DEAD box helicase family. DEAH subfamily. FANCM sub-subfamily.</text>
</comment>
<feature type="region of interest" description="Disordered" evidence="12">
    <location>
        <begin position="1110"/>
        <end position="1148"/>
    </location>
</feature>
<evidence type="ECO:0000256" key="1">
    <source>
        <dbReference type="ARBA" id="ARBA00004123"/>
    </source>
</evidence>
<dbReference type="Pfam" id="PF14223">
    <property type="entry name" value="Retrotran_gag_2"/>
    <property type="match status" value="1"/>
</dbReference>
<dbReference type="Pfam" id="PF22936">
    <property type="entry name" value="Pol_BBD"/>
    <property type="match status" value="1"/>
</dbReference>
<feature type="domain" description="CCHC-type" evidence="13">
    <location>
        <begin position="1557"/>
        <end position="1570"/>
    </location>
</feature>
<keyword evidence="5" id="KW-0378">Hydrolase</keyword>
<evidence type="ECO:0000256" key="3">
    <source>
        <dbReference type="ARBA" id="ARBA00022741"/>
    </source>
</evidence>
<dbReference type="SUPFAM" id="SSF57756">
    <property type="entry name" value="Retrovirus zinc finger-like domains"/>
    <property type="match status" value="1"/>
</dbReference>
<dbReference type="InterPro" id="IPR027417">
    <property type="entry name" value="P-loop_NTPase"/>
</dbReference>
<dbReference type="InterPro" id="IPR001878">
    <property type="entry name" value="Znf_CCHC"/>
</dbReference>
<dbReference type="PROSITE" id="PS51194">
    <property type="entry name" value="HELICASE_CTER"/>
    <property type="match status" value="1"/>
</dbReference>
<keyword evidence="8" id="KW-0238">DNA-binding</keyword>
<dbReference type="CDD" id="cd18801">
    <property type="entry name" value="SF2_C_FANCM_Hef"/>
    <property type="match status" value="1"/>
</dbReference>
<keyword evidence="4" id="KW-0227">DNA damage</keyword>
<dbReference type="GO" id="GO:0043138">
    <property type="term" value="F:3'-5' DNA helicase activity"/>
    <property type="evidence" value="ECO:0007669"/>
    <property type="project" value="InterPro"/>
</dbReference>
<dbReference type="InterPro" id="IPR036875">
    <property type="entry name" value="Znf_CCHC_sf"/>
</dbReference>
<accession>A0A5S9WNU0</accession>
<keyword evidence="9" id="KW-0234">DNA repair</keyword>
<evidence type="ECO:0000259" key="15">
    <source>
        <dbReference type="PROSITE" id="PS51194"/>
    </source>
</evidence>
<dbReference type="PANTHER" id="PTHR14025:SF20">
    <property type="entry name" value="FANCONI ANEMIA GROUP M PROTEIN"/>
    <property type="match status" value="1"/>
</dbReference>
<feature type="region of interest" description="Disordered" evidence="12">
    <location>
        <begin position="39"/>
        <end position="61"/>
    </location>
</feature>
<feature type="compositionally biased region" description="Polar residues" evidence="12">
    <location>
        <begin position="1207"/>
        <end position="1218"/>
    </location>
</feature>
<comment type="subcellular location">
    <subcellularLocation>
        <location evidence="1">Nucleus</location>
    </subcellularLocation>
</comment>
<evidence type="ECO:0000256" key="11">
    <source>
        <dbReference type="PROSITE-ProRule" id="PRU00047"/>
    </source>
</evidence>
<dbReference type="InterPro" id="IPR011545">
    <property type="entry name" value="DEAD/DEAH_box_helicase_dom"/>
</dbReference>
<evidence type="ECO:0000256" key="8">
    <source>
        <dbReference type="ARBA" id="ARBA00023125"/>
    </source>
</evidence>
<dbReference type="InterPro" id="IPR044749">
    <property type="entry name" value="FANCM_DEXDc"/>
</dbReference>
<keyword evidence="11" id="KW-0863">Zinc-finger</keyword>
<reference evidence="16 17" key="1">
    <citation type="submission" date="2019-12" db="EMBL/GenBank/DDBJ databases">
        <authorList>
            <person name="Jiao W.-B."/>
            <person name="Schneeberger K."/>
        </authorList>
    </citation>
    <scope>NUCLEOTIDE SEQUENCE [LARGE SCALE GENOMIC DNA]</scope>
    <source>
        <strain evidence="17">cv. C24</strain>
    </source>
</reference>
<evidence type="ECO:0000256" key="5">
    <source>
        <dbReference type="ARBA" id="ARBA00022801"/>
    </source>
</evidence>
<dbReference type="SMART" id="SM00343">
    <property type="entry name" value="ZnF_C2HC"/>
    <property type="match status" value="1"/>
</dbReference>
<dbReference type="InterPro" id="IPR054722">
    <property type="entry name" value="PolX-like_BBD"/>
</dbReference>
<dbReference type="FunFam" id="3.40.50.300:FF:001992">
    <property type="entry name" value="ATP-dependent RNA helicase, putative"/>
    <property type="match status" value="1"/>
</dbReference>
<name>A0A5S9WNU0_ARATH</name>
<dbReference type="Proteomes" id="UP000434276">
    <property type="component" value="Unassembled WGS sequence"/>
</dbReference>
<dbReference type="PROSITE" id="PS51192">
    <property type="entry name" value="HELICASE_ATP_BIND_1"/>
    <property type="match status" value="1"/>
</dbReference>
<dbReference type="EMBL" id="CACSHJ010000087">
    <property type="protein sequence ID" value="CAA0267704.1"/>
    <property type="molecule type" value="Genomic_DNA"/>
</dbReference>
<dbReference type="GO" id="GO:0005634">
    <property type="term" value="C:nucleus"/>
    <property type="evidence" value="ECO:0007669"/>
    <property type="project" value="UniProtKB-SubCell"/>
</dbReference>
<organism evidence="16 17">
    <name type="scientific">Arabidopsis thaliana</name>
    <name type="common">Mouse-ear cress</name>
    <dbReference type="NCBI Taxonomy" id="3702"/>
    <lineage>
        <taxon>Eukaryota</taxon>
        <taxon>Viridiplantae</taxon>
        <taxon>Streptophyta</taxon>
        <taxon>Embryophyta</taxon>
        <taxon>Tracheophyta</taxon>
        <taxon>Spermatophyta</taxon>
        <taxon>Magnoliopsida</taxon>
        <taxon>eudicotyledons</taxon>
        <taxon>Gunneridae</taxon>
        <taxon>Pentapetalae</taxon>
        <taxon>rosids</taxon>
        <taxon>malvids</taxon>
        <taxon>Brassicales</taxon>
        <taxon>Brassicaceae</taxon>
        <taxon>Camelineae</taxon>
        <taxon>Arabidopsis</taxon>
    </lineage>
</organism>
<evidence type="ECO:0000256" key="12">
    <source>
        <dbReference type="SAM" id="MobiDB-lite"/>
    </source>
</evidence>
<keyword evidence="6" id="KW-0347">Helicase</keyword>
<dbReference type="InterPro" id="IPR039686">
    <property type="entry name" value="FANCM/Mph1-like_ID"/>
</dbReference>
<evidence type="ECO:0000256" key="9">
    <source>
        <dbReference type="ARBA" id="ARBA00023204"/>
    </source>
</evidence>
<evidence type="ECO:0000313" key="16">
    <source>
        <dbReference type="EMBL" id="CAA0267704.1"/>
    </source>
</evidence>
<dbReference type="SMART" id="SM00487">
    <property type="entry name" value="DEXDc"/>
    <property type="match status" value="1"/>
</dbReference>
<dbReference type="GO" id="GO:0006310">
    <property type="term" value="P:DNA recombination"/>
    <property type="evidence" value="ECO:0007669"/>
    <property type="project" value="UniProtKB-ARBA"/>
</dbReference>
<feature type="compositionally biased region" description="Acidic residues" evidence="12">
    <location>
        <begin position="1118"/>
        <end position="1135"/>
    </location>
</feature>
<dbReference type="Gene3D" id="3.40.50.300">
    <property type="entry name" value="P-loop containing nucleotide triphosphate hydrolases"/>
    <property type="match status" value="2"/>
</dbReference>
<dbReference type="Pfam" id="PF00271">
    <property type="entry name" value="Helicase_C"/>
    <property type="match status" value="1"/>
</dbReference>
<evidence type="ECO:0000256" key="4">
    <source>
        <dbReference type="ARBA" id="ARBA00022763"/>
    </source>
</evidence>
<dbReference type="CDD" id="cd12091">
    <property type="entry name" value="FANCM_ID"/>
    <property type="match status" value="1"/>
</dbReference>
<dbReference type="GO" id="GO:0005524">
    <property type="term" value="F:ATP binding"/>
    <property type="evidence" value="ECO:0007669"/>
    <property type="project" value="UniProtKB-KW"/>
</dbReference>
<dbReference type="PANTHER" id="PTHR14025">
    <property type="entry name" value="FANCONI ANEMIA GROUP M FANCM FAMILY MEMBER"/>
    <property type="match status" value="1"/>
</dbReference>
<feature type="domain" description="Helicase C-terminal" evidence="15">
    <location>
        <begin position="450"/>
        <end position="622"/>
    </location>
</feature>
<feature type="region of interest" description="Disordered" evidence="12">
    <location>
        <begin position="1309"/>
        <end position="1334"/>
    </location>
</feature>
<feature type="domain" description="Helicase ATP-binding" evidence="14">
    <location>
        <begin position="124"/>
        <end position="292"/>
    </location>
</feature>
<dbReference type="OrthoDB" id="6513042at2759"/>
<evidence type="ECO:0000259" key="13">
    <source>
        <dbReference type="PROSITE" id="PS50158"/>
    </source>
</evidence>